<evidence type="ECO:0000256" key="7">
    <source>
        <dbReference type="ARBA" id="ARBA00023136"/>
    </source>
</evidence>
<dbReference type="RefSeq" id="WP_137734508.1">
    <property type="nucleotide sequence ID" value="NZ_BJCL01000011.1"/>
</dbReference>
<dbReference type="Gene3D" id="3.30.70.1440">
    <property type="entry name" value="Multidrug efflux transporter AcrB pore domain"/>
    <property type="match status" value="1"/>
</dbReference>
<dbReference type="NCBIfam" id="TIGR00914">
    <property type="entry name" value="2A0601"/>
    <property type="match status" value="1"/>
</dbReference>
<gene>
    <name evidence="9" type="ORF">AQPW35_38660</name>
</gene>
<feature type="transmembrane region" description="Helical" evidence="8">
    <location>
        <begin position="860"/>
        <end position="880"/>
    </location>
</feature>
<dbReference type="InterPro" id="IPR004763">
    <property type="entry name" value="CusA-like"/>
</dbReference>
<feature type="transmembrane region" description="Helical" evidence="8">
    <location>
        <begin position="478"/>
        <end position="501"/>
    </location>
</feature>
<evidence type="ECO:0000256" key="6">
    <source>
        <dbReference type="ARBA" id="ARBA00022989"/>
    </source>
</evidence>
<dbReference type="Gene3D" id="3.30.2090.10">
    <property type="entry name" value="Multidrug efflux transporter AcrB TolC docking domain, DN and DC subdomains"/>
    <property type="match status" value="2"/>
</dbReference>
<sequence length="1039" mass="111969">MFKWLLDSSLANRLLVLISAVVLMVYGAFTLTRTPVDVFPDLNKPTVTVMTETGGMAAEEVEQLVTFPLETTMNGLPGVESVRSTSSAGLSFLYVTFDWSVDIYRARQLVAERLAAMEEGLPDGLVPRMGPISSIMGEILQIAIPVDERKISPMAVREYADWVLRPRLLAVPGVAQVIPIGGQVRQYQVQPSTARMAELGITHDQLEAALRGFSANTSGGFLELNGREYLIRHLGRTSRLEDLSNLAVGSTRGQPILLRQIAEVTFAAAIQRGDAGFAGKPAVILGIQKQPTADTIALTRTIEDALTGLKASLPAGMEAPRVTFRQASFIEASITTLQGKLIGASVFVAVILFFFLGTLRPTVIALTAIPVSIFITALVFRHFGLSINTMTLGGLAIAIGGLVDDAVVDVENILRRLKEDRARPPQERQPTLQLVARASMEVRSGILYATVIIVLVFLPLFALPGIEGRLFVPLGVAFIASTLASLLVSVTVTPVLSFYLLPRLKTLDHGDTRALAWLKRHYRGSLQVLLQRPRAALATAGLAVLVATAAVPFFPTTFLPPFNEGTLLVGLRLNPGVTLSESSTLARQAEVLIAQVPEVTHVGRRSGRAELDEHAEGVHVSELDVGIVPAEQLTRPMEAVRADIRRQLANLPAAIEVGQPISHRIDHMLSGVRSQIAIKIYGEDLDALRSQADALRQRLAGIPGIADLAVEKQVLAPQIKVRVDHAAAAQYGVPAPQILATLQGLVEGERVAQIVEGNRRFALVVRLPESARSVDGLAQILIETPAGRIPLSKLATIEDSDGPNQISRDDGKRRIVLSANAAGRPLSEVVADIRQATAQTRLPEGMFITLGGQFQAQEEAARLISLLSVVSLTVMFVVLYSRYKSAVLSALIMVNIPLALVGAVIGLWLSGQPLSVAAMVGFVTLAGISVRNGILKVSHYINLMRAEGEPFGQPMIVRGSLERLSPVLMTALVTAFALAPLLFEAERPGTEVLHPVAVVIFSGLISATLLDTFLTPAMFWLFGRRHAERLLNDRDTEAL</sequence>
<dbReference type="GO" id="GO:0008324">
    <property type="term" value="F:monoatomic cation transmembrane transporter activity"/>
    <property type="evidence" value="ECO:0007669"/>
    <property type="project" value="InterPro"/>
</dbReference>
<dbReference type="GO" id="GO:0005886">
    <property type="term" value="C:plasma membrane"/>
    <property type="evidence" value="ECO:0007669"/>
    <property type="project" value="UniProtKB-SubCell"/>
</dbReference>
<feature type="transmembrane region" description="Helical" evidence="8">
    <location>
        <begin position="337"/>
        <end position="356"/>
    </location>
</feature>
<comment type="similarity">
    <text evidence="2">Belongs to the resistance-nodulation-cell division (RND) (TC 2.A.6) family.</text>
</comment>
<dbReference type="Proteomes" id="UP000301751">
    <property type="component" value="Unassembled WGS sequence"/>
</dbReference>
<proteinExistence type="inferred from homology"/>
<dbReference type="Pfam" id="PF00873">
    <property type="entry name" value="ACR_tran"/>
    <property type="match status" value="1"/>
</dbReference>
<feature type="transmembrane region" description="Helical" evidence="8">
    <location>
        <begin position="363"/>
        <end position="383"/>
    </location>
</feature>
<keyword evidence="10" id="KW-1185">Reference proteome</keyword>
<dbReference type="Gene3D" id="3.30.70.1320">
    <property type="entry name" value="Multidrug efflux transporter AcrB pore domain like"/>
    <property type="match status" value="1"/>
</dbReference>
<evidence type="ECO:0000313" key="10">
    <source>
        <dbReference type="Proteomes" id="UP000301751"/>
    </source>
</evidence>
<evidence type="ECO:0000256" key="5">
    <source>
        <dbReference type="ARBA" id="ARBA00022692"/>
    </source>
</evidence>
<dbReference type="InterPro" id="IPR001036">
    <property type="entry name" value="Acrflvin-R"/>
</dbReference>
<keyword evidence="4" id="KW-1003">Cell membrane</keyword>
<dbReference type="PANTHER" id="PTHR32063">
    <property type="match status" value="1"/>
</dbReference>
<dbReference type="GO" id="GO:0042910">
    <property type="term" value="F:xenobiotic transmembrane transporter activity"/>
    <property type="evidence" value="ECO:0007669"/>
    <property type="project" value="TreeGrafter"/>
</dbReference>
<dbReference type="Gene3D" id="1.20.1640.10">
    <property type="entry name" value="Multidrug efflux transporter AcrB transmembrane domain"/>
    <property type="match status" value="2"/>
</dbReference>
<comment type="caution">
    <text evidence="9">The sequence shown here is derived from an EMBL/GenBank/DDBJ whole genome shotgun (WGS) entry which is preliminary data.</text>
</comment>
<keyword evidence="5 8" id="KW-0812">Transmembrane</keyword>
<dbReference type="PRINTS" id="PR00702">
    <property type="entry name" value="ACRIFLAVINRP"/>
</dbReference>
<feature type="transmembrane region" description="Helical" evidence="8">
    <location>
        <begin position="887"/>
        <end position="909"/>
    </location>
</feature>
<feature type="transmembrane region" description="Helical" evidence="8">
    <location>
        <begin position="915"/>
        <end position="935"/>
    </location>
</feature>
<protein>
    <submittedName>
        <fullName evidence="9">Multidrug transporter AcrB</fullName>
    </submittedName>
</protein>
<comment type="subcellular location">
    <subcellularLocation>
        <location evidence="1">Cell membrane</location>
        <topology evidence="1">Multi-pass membrane protein</topology>
    </subcellularLocation>
</comment>
<dbReference type="InterPro" id="IPR027463">
    <property type="entry name" value="AcrB_DN_DC_subdom"/>
</dbReference>
<feature type="transmembrane region" description="Helical" evidence="8">
    <location>
        <begin position="964"/>
        <end position="983"/>
    </location>
</feature>
<reference evidence="10" key="1">
    <citation type="submission" date="2019-03" db="EMBL/GenBank/DDBJ databases">
        <title>Aquabacterium pictum sp.nov., the first bacteriochlorophyll a-containing freshwater bacterium in the genus Aquabacterium of the class Betaproteobacteria.</title>
        <authorList>
            <person name="Hirose S."/>
            <person name="Tank M."/>
            <person name="Hara E."/>
            <person name="Tamaki H."/>
            <person name="Takaichi S."/>
            <person name="Haruta S."/>
            <person name="Hanada S."/>
        </authorList>
    </citation>
    <scope>NUCLEOTIDE SEQUENCE [LARGE SCALE GENOMIC DNA]</scope>
    <source>
        <strain evidence="10">W35</strain>
    </source>
</reference>
<evidence type="ECO:0000256" key="1">
    <source>
        <dbReference type="ARBA" id="ARBA00004651"/>
    </source>
</evidence>
<dbReference type="SUPFAM" id="SSF82714">
    <property type="entry name" value="Multidrug efflux transporter AcrB TolC docking domain, DN and DC subdomains"/>
    <property type="match status" value="2"/>
</dbReference>
<dbReference type="AlphaFoldDB" id="A0A480AYL4"/>
<evidence type="ECO:0000256" key="8">
    <source>
        <dbReference type="SAM" id="Phobius"/>
    </source>
</evidence>
<organism evidence="9 10">
    <name type="scientific">Pseudaquabacterium pictum</name>
    <dbReference type="NCBI Taxonomy" id="2315236"/>
    <lineage>
        <taxon>Bacteria</taxon>
        <taxon>Pseudomonadati</taxon>
        <taxon>Pseudomonadota</taxon>
        <taxon>Betaproteobacteria</taxon>
        <taxon>Burkholderiales</taxon>
        <taxon>Sphaerotilaceae</taxon>
        <taxon>Pseudaquabacterium</taxon>
    </lineage>
</organism>
<feature type="transmembrane region" description="Helical" evidence="8">
    <location>
        <begin position="446"/>
        <end position="466"/>
    </location>
</feature>
<keyword evidence="3" id="KW-0813">Transport</keyword>
<feature type="transmembrane region" description="Helical" evidence="8">
    <location>
        <begin position="995"/>
        <end position="1022"/>
    </location>
</feature>
<evidence type="ECO:0000256" key="2">
    <source>
        <dbReference type="ARBA" id="ARBA00010942"/>
    </source>
</evidence>
<accession>A0A480AYL4</accession>
<feature type="transmembrane region" description="Helical" evidence="8">
    <location>
        <begin position="535"/>
        <end position="554"/>
    </location>
</feature>
<name>A0A480AYL4_9BURK</name>
<evidence type="ECO:0000313" key="9">
    <source>
        <dbReference type="EMBL" id="GCL64785.1"/>
    </source>
</evidence>
<dbReference type="Gene3D" id="3.30.70.1430">
    <property type="entry name" value="Multidrug efflux transporter AcrB pore domain"/>
    <property type="match status" value="2"/>
</dbReference>
<dbReference type="PANTHER" id="PTHR32063:SF4">
    <property type="entry name" value="SLR6043 PROTEIN"/>
    <property type="match status" value="1"/>
</dbReference>
<dbReference type="EMBL" id="BJCL01000011">
    <property type="protein sequence ID" value="GCL64785.1"/>
    <property type="molecule type" value="Genomic_DNA"/>
</dbReference>
<evidence type="ECO:0000256" key="3">
    <source>
        <dbReference type="ARBA" id="ARBA00022448"/>
    </source>
</evidence>
<keyword evidence="6 8" id="KW-1133">Transmembrane helix</keyword>
<keyword evidence="7 8" id="KW-0472">Membrane</keyword>
<dbReference type="SUPFAM" id="SSF82693">
    <property type="entry name" value="Multidrug efflux transporter AcrB pore domain, PN1, PN2, PC1 and PC2 subdomains"/>
    <property type="match status" value="2"/>
</dbReference>
<dbReference type="SUPFAM" id="SSF82866">
    <property type="entry name" value="Multidrug efflux transporter AcrB transmembrane domain"/>
    <property type="match status" value="2"/>
</dbReference>
<evidence type="ECO:0000256" key="4">
    <source>
        <dbReference type="ARBA" id="ARBA00022475"/>
    </source>
</evidence>
<dbReference type="OrthoDB" id="9798415at2"/>